<feature type="region of interest" description="Disordered" evidence="1">
    <location>
        <begin position="180"/>
        <end position="210"/>
    </location>
</feature>
<dbReference type="STRING" id="1076937.SAMN04488120_1233"/>
<evidence type="ECO:0000313" key="3">
    <source>
        <dbReference type="Proteomes" id="UP000199771"/>
    </source>
</evidence>
<protein>
    <submittedName>
        <fullName evidence="2">Uncharacterized protein</fullName>
    </submittedName>
</protein>
<proteinExistence type="predicted"/>
<evidence type="ECO:0000313" key="2">
    <source>
        <dbReference type="EMBL" id="SFF67842.1"/>
    </source>
</evidence>
<gene>
    <name evidence="2" type="ORF">SAMN04488120_1233</name>
</gene>
<organism evidence="2 3">
    <name type="scientific">Fontimonas thermophila</name>
    <dbReference type="NCBI Taxonomy" id="1076937"/>
    <lineage>
        <taxon>Bacteria</taxon>
        <taxon>Pseudomonadati</taxon>
        <taxon>Pseudomonadota</taxon>
        <taxon>Gammaproteobacteria</taxon>
        <taxon>Nevskiales</taxon>
        <taxon>Nevskiaceae</taxon>
        <taxon>Fontimonas</taxon>
    </lineage>
</organism>
<dbReference type="EMBL" id="FOOC01000023">
    <property type="protein sequence ID" value="SFF67842.1"/>
    <property type="molecule type" value="Genomic_DNA"/>
</dbReference>
<accession>A0A1I2KLF2</accession>
<evidence type="ECO:0000256" key="1">
    <source>
        <dbReference type="SAM" id="MobiDB-lite"/>
    </source>
</evidence>
<dbReference type="AlphaFoldDB" id="A0A1I2KLF2"/>
<sequence>MAWRSSRFSRSSALIRSRSAVLKPSRSPLSRSCWRTHSRSVSGVQPIFAAIDWIADHCDPCSPRCSNTIRTARSPTSGEYRVYSLLIAPSSQRLEPPRKPGRFSAMSSSLSVSGSDTRLLTRRSSPSATAYSKSVIESTRIERGSIQPASVSCATPAESRVKISPSFGATMKAIERQQTVREQDQSVPHECGGHRETTSGATWDSGGHAAIDDQIGAGHIARLIGR</sequence>
<name>A0A1I2KLF2_9GAMM</name>
<keyword evidence="3" id="KW-1185">Reference proteome</keyword>
<reference evidence="2 3" key="1">
    <citation type="submission" date="2016-10" db="EMBL/GenBank/DDBJ databases">
        <authorList>
            <person name="de Groot N.N."/>
        </authorList>
    </citation>
    <scope>NUCLEOTIDE SEQUENCE [LARGE SCALE GENOMIC DNA]</scope>
    <source>
        <strain evidence="2 3">DSM 23609</strain>
    </source>
</reference>
<dbReference type="Proteomes" id="UP000199771">
    <property type="component" value="Unassembled WGS sequence"/>
</dbReference>